<dbReference type="InterPro" id="IPR055446">
    <property type="entry name" value="RecD2_N_OB"/>
</dbReference>
<dbReference type="EMBL" id="DYXE01000074">
    <property type="protein sequence ID" value="HJH50245.1"/>
    <property type="molecule type" value="Genomic_DNA"/>
</dbReference>
<dbReference type="PANTHER" id="PTHR43788">
    <property type="entry name" value="DNA2/NAM7 HELICASE FAMILY MEMBER"/>
    <property type="match status" value="1"/>
</dbReference>
<dbReference type="Gene3D" id="2.30.30.940">
    <property type="match status" value="1"/>
</dbReference>
<evidence type="ECO:0000256" key="2">
    <source>
        <dbReference type="ARBA" id="ARBA00022840"/>
    </source>
</evidence>
<comment type="catalytic activity">
    <reaction evidence="3">
        <text>ATP + H2O = ADP + phosphate + H(+)</text>
        <dbReference type="Rhea" id="RHEA:13065"/>
        <dbReference type="ChEBI" id="CHEBI:15377"/>
        <dbReference type="ChEBI" id="CHEBI:15378"/>
        <dbReference type="ChEBI" id="CHEBI:30616"/>
        <dbReference type="ChEBI" id="CHEBI:43474"/>
        <dbReference type="ChEBI" id="CHEBI:456216"/>
        <dbReference type="EC" id="5.6.2.3"/>
    </reaction>
</comment>
<organism evidence="5 6">
    <name type="scientific">Merdimonas faecis</name>
    <dbReference type="NCBI Taxonomy" id="1653435"/>
    <lineage>
        <taxon>Bacteria</taxon>
        <taxon>Bacillati</taxon>
        <taxon>Bacillota</taxon>
        <taxon>Clostridia</taxon>
        <taxon>Lachnospirales</taxon>
        <taxon>Lachnospiraceae</taxon>
        <taxon>Merdimonas</taxon>
    </lineage>
</organism>
<dbReference type="RefSeq" id="WP_277272262.1">
    <property type="nucleotide sequence ID" value="NZ_DYXE01000074.1"/>
</dbReference>
<keyword evidence="3 5" id="KW-0347">Helicase</keyword>
<dbReference type="Pfam" id="PF18335">
    <property type="entry name" value="SH3_13"/>
    <property type="match status" value="1"/>
</dbReference>
<reference evidence="5" key="1">
    <citation type="journal article" date="2021" name="PeerJ">
        <title>Extensive microbial diversity within the chicken gut microbiome revealed by metagenomics and culture.</title>
        <authorList>
            <person name="Gilroy R."/>
            <person name="Ravi A."/>
            <person name="Getino M."/>
            <person name="Pursley I."/>
            <person name="Horton D.L."/>
            <person name="Alikhan N.F."/>
            <person name="Baker D."/>
            <person name="Gharbi K."/>
            <person name="Hall N."/>
            <person name="Watson M."/>
            <person name="Adriaenssens E.M."/>
            <person name="Foster-Nyarko E."/>
            <person name="Jarju S."/>
            <person name="Secka A."/>
            <person name="Antonio M."/>
            <person name="Oren A."/>
            <person name="Chaudhuri R.R."/>
            <person name="La Ragione R."/>
            <person name="Hildebrand F."/>
            <person name="Pallen M.J."/>
        </authorList>
    </citation>
    <scope>NUCLEOTIDE SEQUENCE</scope>
    <source>
        <strain evidence="5">USAMLcec4-12693</strain>
    </source>
</reference>
<keyword evidence="3" id="KW-0413">Isomerase</keyword>
<gene>
    <name evidence="3" type="primary">recD2</name>
    <name evidence="5" type="ORF">K8V39_08280</name>
</gene>
<dbReference type="GO" id="GO:0006281">
    <property type="term" value="P:DNA repair"/>
    <property type="evidence" value="ECO:0007669"/>
    <property type="project" value="InterPro"/>
</dbReference>
<dbReference type="SMART" id="SM00278">
    <property type="entry name" value="HhH1"/>
    <property type="match status" value="2"/>
</dbReference>
<dbReference type="Pfam" id="PF14520">
    <property type="entry name" value="HHH_5"/>
    <property type="match status" value="1"/>
</dbReference>
<dbReference type="Pfam" id="PF14490">
    <property type="entry name" value="HHH_RecD2"/>
    <property type="match status" value="1"/>
</dbReference>
<dbReference type="Proteomes" id="UP000813420">
    <property type="component" value="Unassembled WGS sequence"/>
</dbReference>
<dbReference type="GO" id="GO:0017116">
    <property type="term" value="F:single-stranded DNA helicase activity"/>
    <property type="evidence" value="ECO:0007669"/>
    <property type="project" value="TreeGrafter"/>
</dbReference>
<dbReference type="Gene3D" id="1.10.150.20">
    <property type="entry name" value="5' to 3' exonuclease, C-terminal subdomain"/>
    <property type="match status" value="1"/>
</dbReference>
<keyword evidence="1 3" id="KW-0547">Nucleotide-binding</keyword>
<dbReference type="InterPro" id="IPR041451">
    <property type="entry name" value="RecD2_SH13"/>
</dbReference>
<sequence>MRCRFQKKIFLNEGSGYTVALFTTQDTSVPLAARDKYLQTRKIIGFTAVGFDLPLTDQIEVEMEGKWENTSYGMQLQVENFMEVVPRTREGIIGYLSCGVVKGVGPKVAEAIYREFGLQTLEIMENHPEELLKIRGISRKKLETIVESFGKNKVFRELMTFLVPYKVTPHKVNLILQKFHDESVEVIRKRPYMLCAVKGFGFLTVDEIGRQLCQRLNDPMRISGCLAYIMESAMKEEGHLFLYREELVRRSLELLNDNVYGQQVTETEVQQILYRLVMQGSIVLDEDRVYVARLYEEETQTAAMIARRLLDPVQELDIEEKLKEAQRVLSLTLSSQQEQAVRMVFQHRISIITGGPGTGKTTVLKVILYIHDQICRTKVQLMAPTGRAARRMAESTGYEEASTIHMALGLLGESSNFQPDWDYLSADFLNLDEVSMVDMHLGYEFFRRVKPEARILLVGDVDQLPSVGAGDVFRQLISCGLIPVTRLEAVFRQGASSSIYLNAKKMQENRTDFQFGEDFYFISCATAEETAETVRHLYQKEIGRYGLDGVQILTPYKNKTVNGSKALNQSVEDLVNPPDTGKKEVTAGSQTFREGDKVMQNKNTLMASNGDLGTIQAFYTNPEGTVITVVAFPDGRTVEYEPEQMEMIEHANAITIHKAQGSECEVVIIPWLFAFRVMLKRNILYTGITRAKKTVYLVGDWRAVCQAVHNDDSGRRNTILGERIVRFYQQYLREQEPEQLKLAV</sequence>
<comment type="similarity">
    <text evidence="3">Belongs to the RecD family. RecD2 subfamily.</text>
</comment>
<name>A0A9D2VYR0_9FIRM</name>
<keyword evidence="3" id="KW-0238">DNA-binding</keyword>
<dbReference type="GO" id="GO:0009338">
    <property type="term" value="C:exodeoxyribonuclease V complex"/>
    <property type="evidence" value="ECO:0007669"/>
    <property type="project" value="TreeGrafter"/>
</dbReference>
<dbReference type="InterPro" id="IPR010994">
    <property type="entry name" value="RuvA_2-like"/>
</dbReference>
<dbReference type="PANTHER" id="PTHR43788:SF6">
    <property type="entry name" value="DNA HELICASE B"/>
    <property type="match status" value="1"/>
</dbReference>
<dbReference type="InterPro" id="IPR029493">
    <property type="entry name" value="RecD2-like_HHH"/>
</dbReference>
<dbReference type="GO" id="GO:0005524">
    <property type="term" value="F:ATP binding"/>
    <property type="evidence" value="ECO:0007669"/>
    <property type="project" value="UniProtKB-UniRule"/>
</dbReference>
<reference evidence="5" key="2">
    <citation type="submission" date="2021-09" db="EMBL/GenBank/DDBJ databases">
        <authorList>
            <person name="Gilroy R."/>
        </authorList>
    </citation>
    <scope>NUCLEOTIDE SEQUENCE</scope>
    <source>
        <strain evidence="5">USAMLcec4-12693</strain>
    </source>
</reference>
<dbReference type="InterPro" id="IPR027417">
    <property type="entry name" value="P-loop_NTPase"/>
</dbReference>
<protein>
    <recommendedName>
        <fullName evidence="3">ATP-dependent RecD2 DNA helicase</fullName>
        <ecNumber evidence="3">5.6.2.3</ecNumber>
    </recommendedName>
    <alternativeName>
        <fullName evidence="3">DNA 5'-3' helicase subunit RecD2</fullName>
    </alternativeName>
</protein>
<evidence type="ECO:0000259" key="4">
    <source>
        <dbReference type="SMART" id="SM00278"/>
    </source>
</evidence>
<dbReference type="NCBIfam" id="TIGR01448">
    <property type="entry name" value="recD_rel"/>
    <property type="match status" value="1"/>
</dbReference>
<dbReference type="SUPFAM" id="SSF52540">
    <property type="entry name" value="P-loop containing nucleoside triphosphate hydrolases"/>
    <property type="match status" value="1"/>
</dbReference>
<dbReference type="Pfam" id="PF13538">
    <property type="entry name" value="UvrD_C_2"/>
    <property type="match status" value="1"/>
</dbReference>
<proteinExistence type="inferred from homology"/>
<dbReference type="InterPro" id="IPR003583">
    <property type="entry name" value="Hlx-hairpin-Hlx_DNA-bd_motif"/>
</dbReference>
<feature type="domain" description="Helix-hairpin-helix DNA-binding motif class 1" evidence="4">
    <location>
        <begin position="129"/>
        <end position="148"/>
    </location>
</feature>
<dbReference type="CDD" id="cd18809">
    <property type="entry name" value="SF1_C_RecD"/>
    <property type="match status" value="1"/>
</dbReference>
<evidence type="ECO:0000313" key="5">
    <source>
        <dbReference type="EMBL" id="HJH50245.1"/>
    </source>
</evidence>
<dbReference type="EC" id="5.6.2.3" evidence="3"/>
<dbReference type="GO" id="GO:0016787">
    <property type="term" value="F:hydrolase activity"/>
    <property type="evidence" value="ECO:0007669"/>
    <property type="project" value="UniProtKB-KW"/>
</dbReference>
<evidence type="ECO:0000313" key="6">
    <source>
        <dbReference type="Proteomes" id="UP000813420"/>
    </source>
</evidence>
<feature type="domain" description="Helix-hairpin-helix DNA-binding motif class 1" evidence="4">
    <location>
        <begin position="96"/>
        <end position="115"/>
    </location>
</feature>
<dbReference type="Gene3D" id="3.40.50.300">
    <property type="entry name" value="P-loop containing nucleotide triphosphate hydrolases"/>
    <property type="match status" value="2"/>
</dbReference>
<dbReference type="InterPro" id="IPR050534">
    <property type="entry name" value="Coronavir_polyprotein_1ab"/>
</dbReference>
<comment type="function">
    <text evidence="3">DNA-dependent ATPase and ATP-dependent 5'-3' DNA helicase. Has no activity on blunt DNA or DNA with 3'-overhangs, requires at least 10 bases of 5'-ssDNA for helicase activity.</text>
</comment>
<feature type="binding site" evidence="3">
    <location>
        <begin position="357"/>
        <end position="361"/>
    </location>
    <ligand>
        <name>ATP</name>
        <dbReference type="ChEBI" id="CHEBI:30616"/>
    </ligand>
</feature>
<dbReference type="Gene3D" id="1.10.10.2220">
    <property type="match status" value="1"/>
</dbReference>
<dbReference type="GO" id="GO:0043139">
    <property type="term" value="F:5'-3' DNA helicase activity"/>
    <property type="evidence" value="ECO:0007669"/>
    <property type="project" value="UniProtKB-UniRule"/>
</dbReference>
<accession>A0A9D2VYR0</accession>
<dbReference type="AlphaFoldDB" id="A0A9D2VYR0"/>
<dbReference type="CDD" id="cd17933">
    <property type="entry name" value="DEXSc_RecD-like"/>
    <property type="match status" value="1"/>
</dbReference>
<dbReference type="InterPro" id="IPR027785">
    <property type="entry name" value="UvrD-like_helicase_C"/>
</dbReference>
<comment type="caution">
    <text evidence="5">The sequence shown here is derived from an EMBL/GenBank/DDBJ whole genome shotgun (WGS) entry which is preliminary data.</text>
</comment>
<dbReference type="Pfam" id="PF13245">
    <property type="entry name" value="AAA_19"/>
    <property type="match status" value="1"/>
</dbReference>
<evidence type="ECO:0000256" key="3">
    <source>
        <dbReference type="HAMAP-Rule" id="MF_01488"/>
    </source>
</evidence>
<dbReference type="InterPro" id="IPR006345">
    <property type="entry name" value="RecD2"/>
</dbReference>
<dbReference type="GO" id="GO:0003677">
    <property type="term" value="F:DNA binding"/>
    <property type="evidence" value="ECO:0007669"/>
    <property type="project" value="UniProtKB-UniRule"/>
</dbReference>
<dbReference type="HAMAP" id="MF_01488">
    <property type="entry name" value="RecD2"/>
    <property type="match status" value="1"/>
</dbReference>
<keyword evidence="2 3" id="KW-0067">ATP-binding</keyword>
<keyword evidence="3" id="KW-0378">Hydrolase</keyword>
<dbReference type="GO" id="GO:0006310">
    <property type="term" value="P:DNA recombination"/>
    <property type="evidence" value="ECO:0007669"/>
    <property type="project" value="InterPro"/>
</dbReference>
<dbReference type="SUPFAM" id="SSF47781">
    <property type="entry name" value="RuvA domain 2-like"/>
    <property type="match status" value="1"/>
</dbReference>
<dbReference type="Pfam" id="PF23139">
    <property type="entry name" value="OB_YrrC"/>
    <property type="match status" value="1"/>
</dbReference>
<evidence type="ECO:0000256" key="1">
    <source>
        <dbReference type="ARBA" id="ARBA00022741"/>
    </source>
</evidence>